<keyword evidence="3" id="KW-0175">Coiled coil</keyword>
<feature type="coiled-coil region" evidence="3">
    <location>
        <begin position="74"/>
        <end position="104"/>
    </location>
</feature>
<gene>
    <name evidence="6" type="primary">LOC103521002</name>
</gene>
<protein>
    <submittedName>
        <fullName evidence="6">Uncharacterized protein LOC103521002 isoform X1</fullName>
    </submittedName>
</protein>
<organism evidence="5 6">
    <name type="scientific">Diaphorina citri</name>
    <name type="common">Asian citrus psyllid</name>
    <dbReference type="NCBI Taxonomy" id="121845"/>
    <lineage>
        <taxon>Eukaryota</taxon>
        <taxon>Metazoa</taxon>
        <taxon>Ecdysozoa</taxon>
        <taxon>Arthropoda</taxon>
        <taxon>Hexapoda</taxon>
        <taxon>Insecta</taxon>
        <taxon>Pterygota</taxon>
        <taxon>Neoptera</taxon>
        <taxon>Paraneoptera</taxon>
        <taxon>Hemiptera</taxon>
        <taxon>Sternorrhyncha</taxon>
        <taxon>Psylloidea</taxon>
        <taxon>Psyllidae</taxon>
        <taxon>Diaphorininae</taxon>
        <taxon>Diaphorina</taxon>
    </lineage>
</organism>
<feature type="compositionally biased region" description="Basic and acidic residues" evidence="4">
    <location>
        <begin position="134"/>
        <end position="150"/>
    </location>
</feature>
<dbReference type="RefSeq" id="XP_026687682.1">
    <property type="nucleotide sequence ID" value="XM_026831881.1"/>
</dbReference>
<feature type="compositionally biased region" description="Polar residues" evidence="4">
    <location>
        <begin position="151"/>
        <end position="167"/>
    </location>
</feature>
<dbReference type="AlphaFoldDB" id="A0A3Q0JGX0"/>
<dbReference type="GO" id="GO:0051015">
    <property type="term" value="F:actin filament binding"/>
    <property type="evidence" value="ECO:0007669"/>
    <property type="project" value="TreeGrafter"/>
</dbReference>
<dbReference type="STRING" id="121845.A0A3Q0JGX0"/>
<dbReference type="PaxDb" id="121845-A0A3Q0JGX0"/>
<dbReference type="PANTHER" id="PTHR24153">
    <property type="entry name" value="ESPIN"/>
    <property type="match status" value="1"/>
</dbReference>
<sequence>MPFSNQKNDLIAELKMSKDIIGIKKMKVERVKMEEKQEKEIMSEISRQFSVDVFVEKVGNIPEKDNNGVPIPPWKRQMLAKKAAEKAKKELEEQLAREAEEKRLQAIPAWKRQLMQSKKGDEIKTMKQSNMHISIEESKPSVIVLEKHSSGENQNYTEDNNKENSNPKVEPKVESIPEEKEEDCTPIMPWRSQLRKTNSTLNLLE</sequence>
<dbReference type="GeneID" id="103521002"/>
<evidence type="ECO:0000256" key="1">
    <source>
        <dbReference type="ARBA" id="ARBA00022737"/>
    </source>
</evidence>
<dbReference type="GO" id="GO:0005737">
    <property type="term" value="C:cytoplasm"/>
    <property type="evidence" value="ECO:0007669"/>
    <property type="project" value="TreeGrafter"/>
</dbReference>
<proteinExistence type="predicted"/>
<evidence type="ECO:0000256" key="2">
    <source>
        <dbReference type="ARBA" id="ARBA00023043"/>
    </source>
</evidence>
<dbReference type="InterPro" id="IPR052420">
    <property type="entry name" value="Espin/Espin-like"/>
</dbReference>
<dbReference type="PANTHER" id="PTHR24153:SF8">
    <property type="entry name" value="FORKED, ISOFORM F"/>
    <property type="match status" value="1"/>
</dbReference>
<reference evidence="6" key="1">
    <citation type="submission" date="2025-08" db="UniProtKB">
        <authorList>
            <consortium name="RefSeq"/>
        </authorList>
    </citation>
    <scope>IDENTIFICATION</scope>
</reference>
<feature type="compositionally biased region" description="Basic and acidic residues" evidence="4">
    <location>
        <begin position="169"/>
        <end position="178"/>
    </location>
</feature>
<keyword evidence="2" id="KW-0040">ANK repeat</keyword>
<accession>A0A3Q0JGX0</accession>
<name>A0A3Q0JGX0_DIACI</name>
<feature type="region of interest" description="Disordered" evidence="4">
    <location>
        <begin position="115"/>
        <end position="205"/>
    </location>
</feature>
<keyword evidence="5" id="KW-1185">Reference proteome</keyword>
<evidence type="ECO:0000256" key="4">
    <source>
        <dbReference type="SAM" id="MobiDB-lite"/>
    </source>
</evidence>
<evidence type="ECO:0000313" key="6">
    <source>
        <dbReference type="RefSeq" id="XP_026687682.1"/>
    </source>
</evidence>
<feature type="compositionally biased region" description="Polar residues" evidence="4">
    <location>
        <begin position="195"/>
        <end position="205"/>
    </location>
</feature>
<evidence type="ECO:0000256" key="3">
    <source>
        <dbReference type="SAM" id="Coils"/>
    </source>
</evidence>
<keyword evidence="1" id="KW-0677">Repeat</keyword>
<dbReference type="GO" id="GO:0051017">
    <property type="term" value="P:actin filament bundle assembly"/>
    <property type="evidence" value="ECO:0007669"/>
    <property type="project" value="TreeGrafter"/>
</dbReference>
<evidence type="ECO:0000313" key="5">
    <source>
        <dbReference type="Proteomes" id="UP000079169"/>
    </source>
</evidence>
<dbReference type="Proteomes" id="UP000079169">
    <property type="component" value="Unplaced"/>
</dbReference>